<dbReference type="InterPro" id="IPR006015">
    <property type="entry name" value="Universal_stress_UspA"/>
</dbReference>
<proteinExistence type="inferred from homology"/>
<dbReference type="SUPFAM" id="SSF52402">
    <property type="entry name" value="Adenine nucleotide alpha hydrolases-like"/>
    <property type="match status" value="1"/>
</dbReference>
<dbReference type="eggNOG" id="COG0589">
    <property type="taxonomic scope" value="Bacteria"/>
</dbReference>
<dbReference type="InterPro" id="IPR006016">
    <property type="entry name" value="UspA"/>
</dbReference>
<dbReference type="Pfam" id="PF00582">
    <property type="entry name" value="Usp"/>
    <property type="match status" value="1"/>
</dbReference>
<dbReference type="CDD" id="cd00293">
    <property type="entry name" value="USP-like"/>
    <property type="match status" value="1"/>
</dbReference>
<evidence type="ECO:0000313" key="4">
    <source>
        <dbReference type="Proteomes" id="UP000008561"/>
    </source>
</evidence>
<name>A8ZSQ6_DESOH</name>
<keyword evidence="4" id="KW-1185">Reference proteome</keyword>
<sequence length="157" mass="17304">MAKKILIAMDESENSKRAVEFVGGNFDTRSSVTLFSVLQNTETMCAMQAPELTPYFVAQQTSFCTLEDKKKELVAEAMEKAKKVLVKKGFAANRVDVKLVKRKKGVARVIISEARTGKYDLVVMGKKGLSGVREFLFGSITQKVLHGVKNASVLLVD</sequence>
<dbReference type="EMBL" id="CP000859">
    <property type="protein sequence ID" value="ABW65969.1"/>
    <property type="molecule type" value="Genomic_DNA"/>
</dbReference>
<accession>A8ZSQ6</accession>
<organism evidence="3 4">
    <name type="scientific">Desulfosudis oleivorans (strain DSM 6200 / JCM 39069 / Hxd3)</name>
    <name type="common">Desulfococcus oleovorans</name>
    <dbReference type="NCBI Taxonomy" id="96561"/>
    <lineage>
        <taxon>Bacteria</taxon>
        <taxon>Pseudomonadati</taxon>
        <taxon>Thermodesulfobacteriota</taxon>
        <taxon>Desulfobacteria</taxon>
        <taxon>Desulfobacterales</taxon>
        <taxon>Desulfosudaceae</taxon>
        <taxon>Desulfosudis</taxon>
    </lineage>
</organism>
<feature type="domain" description="UspA" evidence="2">
    <location>
        <begin position="1"/>
        <end position="155"/>
    </location>
</feature>
<evidence type="ECO:0000256" key="1">
    <source>
        <dbReference type="ARBA" id="ARBA00008791"/>
    </source>
</evidence>
<dbReference type="STRING" id="96561.Dole_0159"/>
<dbReference type="InterPro" id="IPR014729">
    <property type="entry name" value="Rossmann-like_a/b/a_fold"/>
</dbReference>
<reference evidence="3 4" key="1">
    <citation type="submission" date="2007-10" db="EMBL/GenBank/DDBJ databases">
        <title>Complete sequence of Desulfococcus oleovorans Hxd3.</title>
        <authorList>
            <consortium name="US DOE Joint Genome Institute"/>
            <person name="Copeland A."/>
            <person name="Lucas S."/>
            <person name="Lapidus A."/>
            <person name="Barry K."/>
            <person name="Glavina del Rio T."/>
            <person name="Dalin E."/>
            <person name="Tice H."/>
            <person name="Pitluck S."/>
            <person name="Kiss H."/>
            <person name="Brettin T."/>
            <person name="Bruce D."/>
            <person name="Detter J.C."/>
            <person name="Han C."/>
            <person name="Schmutz J."/>
            <person name="Larimer F."/>
            <person name="Land M."/>
            <person name="Hauser L."/>
            <person name="Kyrpides N."/>
            <person name="Kim E."/>
            <person name="Wawrik B."/>
            <person name="Richardson P."/>
        </authorList>
    </citation>
    <scope>NUCLEOTIDE SEQUENCE [LARGE SCALE GENOMIC DNA]</scope>
    <source>
        <strain evidence="4">DSM 6200 / JCM 39069 / Hxd3</strain>
    </source>
</reference>
<dbReference type="HOGENOM" id="CLU_049301_16_2_7"/>
<evidence type="ECO:0000313" key="3">
    <source>
        <dbReference type="EMBL" id="ABW65969.1"/>
    </source>
</evidence>
<dbReference type="PANTHER" id="PTHR46268">
    <property type="entry name" value="STRESS RESPONSE PROTEIN NHAX"/>
    <property type="match status" value="1"/>
</dbReference>
<comment type="similarity">
    <text evidence="1">Belongs to the universal stress protein A family.</text>
</comment>
<dbReference type="AlphaFoldDB" id="A8ZSQ6"/>
<protein>
    <submittedName>
        <fullName evidence="3">UspA domain protein</fullName>
    </submittedName>
</protein>
<dbReference type="PRINTS" id="PR01438">
    <property type="entry name" value="UNVRSLSTRESS"/>
</dbReference>
<dbReference type="OrthoDB" id="5420527at2"/>
<dbReference type="RefSeq" id="WP_012173588.1">
    <property type="nucleotide sequence ID" value="NC_009943.1"/>
</dbReference>
<dbReference type="Gene3D" id="3.40.50.620">
    <property type="entry name" value="HUPs"/>
    <property type="match status" value="1"/>
</dbReference>
<dbReference type="KEGG" id="dol:Dole_0159"/>
<dbReference type="Proteomes" id="UP000008561">
    <property type="component" value="Chromosome"/>
</dbReference>
<evidence type="ECO:0000259" key="2">
    <source>
        <dbReference type="Pfam" id="PF00582"/>
    </source>
</evidence>
<dbReference type="PANTHER" id="PTHR46268:SF25">
    <property type="entry name" value="USPA DOMAIN PROTEIN"/>
    <property type="match status" value="1"/>
</dbReference>
<gene>
    <name evidence="3" type="ordered locus">Dole_0159</name>
</gene>